<dbReference type="AlphaFoldDB" id="A0A433Y8S9"/>
<dbReference type="InterPro" id="IPR020941">
    <property type="entry name" value="SUFU-like_domain"/>
</dbReference>
<evidence type="ECO:0000259" key="1">
    <source>
        <dbReference type="Pfam" id="PF05076"/>
    </source>
</evidence>
<gene>
    <name evidence="2" type="ORF">EJP82_13910</name>
</gene>
<dbReference type="EMBL" id="RZNY01000010">
    <property type="protein sequence ID" value="RUT46208.1"/>
    <property type="molecule type" value="Genomic_DNA"/>
</dbReference>
<evidence type="ECO:0000313" key="2">
    <source>
        <dbReference type="EMBL" id="RUT46208.1"/>
    </source>
</evidence>
<name>A0A433Y8S9_9BACL</name>
<accession>A0A433Y8S9</accession>
<dbReference type="Pfam" id="PF05076">
    <property type="entry name" value="SUFU"/>
    <property type="match status" value="1"/>
</dbReference>
<dbReference type="OrthoDB" id="4827574at2"/>
<sequence>MLDNSTGYSEQIYNHVEKHVGTINNVYKEIIPDHITVDILVVDPTPKRNYYTLITSGMSASPMTVPEGAEEYRHAEVMICLPPTWKLSDEAFKDERNYWPIRALKVIAKFPHEYNTWLYLGHTVANGNPVQAYSDDAFFQGMLLWLPEVEDKVGFFNLNISDEKVVHFYNLFPLYAEEMEYKLKNSEEALINKFIKAGVSEVVDISRKNSCKKKWGLF</sequence>
<protein>
    <submittedName>
        <fullName evidence="2">Suppressor of fused domain protein</fullName>
    </submittedName>
</protein>
<dbReference type="Proteomes" id="UP000279446">
    <property type="component" value="Unassembled WGS sequence"/>
</dbReference>
<organism evidence="2 3">
    <name type="scientific">Paenibacillus anaericanus</name>
    <dbReference type="NCBI Taxonomy" id="170367"/>
    <lineage>
        <taxon>Bacteria</taxon>
        <taxon>Bacillati</taxon>
        <taxon>Bacillota</taxon>
        <taxon>Bacilli</taxon>
        <taxon>Bacillales</taxon>
        <taxon>Paenibacillaceae</taxon>
        <taxon>Paenibacillus</taxon>
    </lineage>
</organism>
<reference evidence="2 3" key="1">
    <citation type="submission" date="2018-12" db="EMBL/GenBank/DDBJ databases">
        <authorList>
            <person name="Sun L."/>
            <person name="Chen Z."/>
        </authorList>
    </citation>
    <scope>NUCLEOTIDE SEQUENCE [LARGE SCALE GENOMIC DNA]</scope>
    <source>
        <strain evidence="2 3">DSM 15890</strain>
    </source>
</reference>
<keyword evidence="3" id="KW-1185">Reference proteome</keyword>
<proteinExistence type="predicted"/>
<evidence type="ECO:0000313" key="3">
    <source>
        <dbReference type="Proteomes" id="UP000279446"/>
    </source>
</evidence>
<feature type="domain" description="Suppressor of fused-like" evidence="1">
    <location>
        <begin position="36"/>
        <end position="208"/>
    </location>
</feature>
<comment type="caution">
    <text evidence="2">The sequence shown here is derived from an EMBL/GenBank/DDBJ whole genome shotgun (WGS) entry which is preliminary data.</text>
</comment>